<protein>
    <submittedName>
        <fullName evidence="1">Uncharacterized protein</fullName>
    </submittedName>
</protein>
<comment type="caution">
    <text evidence="1">The sequence shown here is derived from an EMBL/GenBank/DDBJ whole genome shotgun (WGS) entry which is preliminary data.</text>
</comment>
<name>A0ABU2C1G9_9ACTN</name>
<proteinExistence type="predicted"/>
<dbReference type="RefSeq" id="WP_310306252.1">
    <property type="nucleotide sequence ID" value="NZ_BAAAPS010000006.1"/>
</dbReference>
<evidence type="ECO:0000313" key="2">
    <source>
        <dbReference type="Proteomes" id="UP001183648"/>
    </source>
</evidence>
<keyword evidence="2" id="KW-1185">Reference proteome</keyword>
<reference evidence="1 2" key="1">
    <citation type="submission" date="2023-07" db="EMBL/GenBank/DDBJ databases">
        <title>Sequencing the genomes of 1000 actinobacteria strains.</title>
        <authorList>
            <person name="Klenk H.-P."/>
        </authorList>
    </citation>
    <scope>NUCLEOTIDE SEQUENCE [LARGE SCALE GENOMIC DNA]</scope>
    <source>
        <strain evidence="1 2">DSM 19426</strain>
    </source>
</reference>
<evidence type="ECO:0000313" key="1">
    <source>
        <dbReference type="EMBL" id="MDR7364523.1"/>
    </source>
</evidence>
<dbReference type="InterPro" id="IPR046041">
    <property type="entry name" value="DUF5999"/>
</dbReference>
<sequence length="60" mass="6501">MCTHFPRCPEATSPDCCHAHITADHSEQGWLRLCNGVILFDDGQYLTPDGHPALVPLAAA</sequence>
<gene>
    <name evidence="1" type="ORF">J2S63_004076</name>
</gene>
<organism evidence="1 2">
    <name type="scientific">Nocardioides marmoribigeumensis</name>
    <dbReference type="NCBI Taxonomy" id="433649"/>
    <lineage>
        <taxon>Bacteria</taxon>
        <taxon>Bacillati</taxon>
        <taxon>Actinomycetota</taxon>
        <taxon>Actinomycetes</taxon>
        <taxon>Propionibacteriales</taxon>
        <taxon>Nocardioidaceae</taxon>
        <taxon>Nocardioides</taxon>
    </lineage>
</organism>
<dbReference type="Proteomes" id="UP001183648">
    <property type="component" value="Unassembled WGS sequence"/>
</dbReference>
<dbReference type="EMBL" id="JAVDYG010000001">
    <property type="protein sequence ID" value="MDR7364523.1"/>
    <property type="molecule type" value="Genomic_DNA"/>
</dbReference>
<dbReference type="Pfam" id="PF19462">
    <property type="entry name" value="DUF5999"/>
    <property type="match status" value="1"/>
</dbReference>
<accession>A0ABU2C1G9</accession>